<accession>A0A6M3MHY7</accession>
<sequence>MNGESKMKEIEIPIRFPIHVVAIKGKNPKAPISCAKVVLKMNTKLPLFISYLWLAFNIFILAIRQLIGKE</sequence>
<protein>
    <submittedName>
        <fullName evidence="2">Uncharacterized protein</fullName>
    </submittedName>
</protein>
<evidence type="ECO:0000313" key="2">
    <source>
        <dbReference type="EMBL" id="QJB04392.1"/>
    </source>
</evidence>
<keyword evidence="1" id="KW-0812">Transmembrane</keyword>
<gene>
    <name evidence="2" type="ORF">MM171B00326_0027</name>
</gene>
<dbReference type="AlphaFoldDB" id="A0A6M3MHY7"/>
<proteinExistence type="predicted"/>
<keyword evidence="1" id="KW-1133">Transmembrane helix</keyword>
<reference evidence="2" key="1">
    <citation type="submission" date="2020-03" db="EMBL/GenBank/DDBJ databases">
        <title>The deep terrestrial virosphere.</title>
        <authorList>
            <person name="Holmfeldt K."/>
            <person name="Nilsson E."/>
            <person name="Simone D."/>
            <person name="Lopez-Fernandez M."/>
            <person name="Wu X."/>
            <person name="de Brujin I."/>
            <person name="Lundin D."/>
            <person name="Andersson A."/>
            <person name="Bertilsson S."/>
            <person name="Dopson M."/>
        </authorList>
    </citation>
    <scope>NUCLEOTIDE SEQUENCE</scope>
    <source>
        <strain evidence="2">MM171B00326</strain>
    </source>
</reference>
<evidence type="ECO:0000256" key="1">
    <source>
        <dbReference type="SAM" id="Phobius"/>
    </source>
</evidence>
<organism evidence="2">
    <name type="scientific">viral metagenome</name>
    <dbReference type="NCBI Taxonomy" id="1070528"/>
    <lineage>
        <taxon>unclassified sequences</taxon>
        <taxon>metagenomes</taxon>
        <taxon>organismal metagenomes</taxon>
    </lineage>
</organism>
<name>A0A6M3MHY7_9ZZZZ</name>
<dbReference type="EMBL" id="MT143881">
    <property type="protein sequence ID" value="QJB04392.1"/>
    <property type="molecule type" value="Genomic_DNA"/>
</dbReference>
<feature type="transmembrane region" description="Helical" evidence="1">
    <location>
        <begin position="48"/>
        <end position="67"/>
    </location>
</feature>
<keyword evidence="1" id="KW-0472">Membrane</keyword>